<feature type="transmembrane region" description="Helical" evidence="2">
    <location>
        <begin position="280"/>
        <end position="301"/>
    </location>
</feature>
<gene>
    <name evidence="6" type="primary">LOC110786419</name>
</gene>
<organism evidence="5 6">
    <name type="scientific">Spinacia oleracea</name>
    <name type="common">Spinach</name>
    <dbReference type="NCBI Taxonomy" id="3562"/>
    <lineage>
        <taxon>Eukaryota</taxon>
        <taxon>Viridiplantae</taxon>
        <taxon>Streptophyta</taxon>
        <taxon>Embryophyta</taxon>
        <taxon>Tracheophyta</taxon>
        <taxon>Spermatophyta</taxon>
        <taxon>Magnoliopsida</taxon>
        <taxon>eudicotyledons</taxon>
        <taxon>Gunneridae</taxon>
        <taxon>Pentapetalae</taxon>
        <taxon>Caryophyllales</taxon>
        <taxon>Chenopodiaceae</taxon>
        <taxon>Chenopodioideae</taxon>
        <taxon>Anserineae</taxon>
        <taxon>Spinacia</taxon>
    </lineage>
</organism>
<feature type="signal peptide" evidence="3">
    <location>
        <begin position="1"/>
        <end position="25"/>
    </location>
</feature>
<keyword evidence="2" id="KW-0812">Transmembrane</keyword>
<feature type="region of interest" description="Disordered" evidence="1">
    <location>
        <begin position="329"/>
        <end position="359"/>
    </location>
</feature>
<dbReference type="KEGG" id="soe:110786419"/>
<dbReference type="PANTHER" id="PTHR34200">
    <property type="entry name" value="DENTIN SIALOPHOSPHOPROTEIN-LIKE ISOFORM X1"/>
    <property type="match status" value="1"/>
</dbReference>
<dbReference type="GeneID" id="110786419"/>
<evidence type="ECO:0000256" key="2">
    <source>
        <dbReference type="SAM" id="Phobius"/>
    </source>
</evidence>
<evidence type="ECO:0000313" key="5">
    <source>
        <dbReference type="Proteomes" id="UP000813463"/>
    </source>
</evidence>
<feature type="chain" id="PRO_5040406504" description="DUF7356 domain-containing protein" evidence="3">
    <location>
        <begin position="26"/>
        <end position="375"/>
    </location>
</feature>
<feature type="compositionally biased region" description="Acidic residues" evidence="1">
    <location>
        <begin position="331"/>
        <end position="345"/>
    </location>
</feature>
<evidence type="ECO:0000259" key="4">
    <source>
        <dbReference type="Pfam" id="PF24053"/>
    </source>
</evidence>
<feature type="region of interest" description="Disordered" evidence="1">
    <location>
        <begin position="79"/>
        <end position="120"/>
    </location>
</feature>
<dbReference type="OrthoDB" id="1936430at2759"/>
<dbReference type="RefSeq" id="XP_021846667.1">
    <property type="nucleotide sequence ID" value="XM_021990975.2"/>
</dbReference>
<evidence type="ECO:0000256" key="3">
    <source>
        <dbReference type="SAM" id="SignalP"/>
    </source>
</evidence>
<sequence>MGNSQFLKRLYLFGNLLLLLLVVDSSDVNFKVNGGLKGNNPSIANNNGTKNSNEQVTLVVKKEEQLEISNGVVHKDLGSSNFNESLQSKEGQNQKIDDDSTNESNDELKNKVDESGNNNIVGLGEVIDSKNEAKKDGTGESSSSLIGIEKEKLQDDECDPSNMCVDPKKNLTACLRVPGNDSPDLSLLIRNKGSEPVTVTIIAPEYVQLEETKVLLQQKEDKKVKVTVAYEAQDSLILLTTENSRCTLDFKELIPRDSRVEARYVFKFRYFSNLTRIQCMILLTLSAFLVFGTAWMCSGMCKKLYQGNRYQPIDTELPLSVVSKVGPESGDGWDDSWDDHWDDEEAPKTPSLPLTPSLSSRGLASRRLIKDGWKD</sequence>
<accession>A0A9R0ICJ5</accession>
<proteinExistence type="predicted"/>
<dbReference type="InterPro" id="IPR055780">
    <property type="entry name" value="DUF7356"/>
</dbReference>
<feature type="compositionally biased region" description="Polar residues" evidence="1">
    <location>
        <begin position="79"/>
        <end position="94"/>
    </location>
</feature>
<evidence type="ECO:0000313" key="6">
    <source>
        <dbReference type="RefSeq" id="XP_021846667.1"/>
    </source>
</evidence>
<dbReference type="Proteomes" id="UP000813463">
    <property type="component" value="Chromosome 6"/>
</dbReference>
<reference evidence="5" key="1">
    <citation type="journal article" date="2021" name="Nat. Commun.">
        <title>Genomic analyses provide insights into spinach domestication and the genetic basis of agronomic traits.</title>
        <authorList>
            <person name="Cai X."/>
            <person name="Sun X."/>
            <person name="Xu C."/>
            <person name="Sun H."/>
            <person name="Wang X."/>
            <person name="Ge C."/>
            <person name="Zhang Z."/>
            <person name="Wang Q."/>
            <person name="Fei Z."/>
            <person name="Jiao C."/>
            <person name="Wang Q."/>
        </authorList>
    </citation>
    <scope>NUCLEOTIDE SEQUENCE [LARGE SCALE GENOMIC DNA]</scope>
    <source>
        <strain evidence="5">cv. Varoflay</strain>
    </source>
</reference>
<keyword evidence="3" id="KW-0732">Signal</keyword>
<protein>
    <recommendedName>
        <fullName evidence="4">DUF7356 domain-containing protein</fullName>
    </recommendedName>
</protein>
<feature type="domain" description="DUF7356" evidence="4">
    <location>
        <begin position="150"/>
        <end position="253"/>
    </location>
</feature>
<name>A0A9R0ICJ5_SPIOL</name>
<keyword evidence="2" id="KW-1133">Transmembrane helix</keyword>
<reference evidence="6" key="2">
    <citation type="submission" date="2025-08" db="UniProtKB">
        <authorList>
            <consortium name="RefSeq"/>
        </authorList>
    </citation>
    <scope>IDENTIFICATION</scope>
    <source>
        <tissue evidence="6">Leaf</tissue>
    </source>
</reference>
<evidence type="ECO:0000256" key="1">
    <source>
        <dbReference type="SAM" id="MobiDB-lite"/>
    </source>
</evidence>
<keyword evidence="2" id="KW-0472">Membrane</keyword>
<dbReference type="Pfam" id="PF24053">
    <property type="entry name" value="DUF7356"/>
    <property type="match status" value="1"/>
</dbReference>
<feature type="compositionally biased region" description="Low complexity" evidence="1">
    <location>
        <begin position="349"/>
        <end position="359"/>
    </location>
</feature>
<dbReference type="PANTHER" id="PTHR34200:SF8">
    <property type="entry name" value="TRANSMEMBRANE PROTEIN"/>
    <property type="match status" value="1"/>
</dbReference>
<dbReference type="AlphaFoldDB" id="A0A9R0ICJ5"/>
<keyword evidence="5" id="KW-1185">Reference proteome</keyword>